<dbReference type="Pfam" id="PF11838">
    <property type="entry name" value="ERAP1_C"/>
    <property type="match status" value="1"/>
</dbReference>
<dbReference type="Proteomes" id="UP000823561">
    <property type="component" value="Chromosome 11"/>
</dbReference>
<accession>A0AAV6GIQ5</accession>
<evidence type="ECO:0000256" key="1">
    <source>
        <dbReference type="ARBA" id="ARBA00010136"/>
    </source>
</evidence>
<protein>
    <recommendedName>
        <fullName evidence="2">ERAP1-like C-terminal domain-containing protein</fullName>
    </recommendedName>
</protein>
<dbReference type="PANTHER" id="PTHR11533:SF271">
    <property type="entry name" value="AMINOPEPTIDASE"/>
    <property type="match status" value="1"/>
</dbReference>
<comment type="similarity">
    <text evidence="1">Belongs to the peptidase M1 family.</text>
</comment>
<evidence type="ECO:0000259" key="2">
    <source>
        <dbReference type="Pfam" id="PF11838"/>
    </source>
</evidence>
<dbReference type="Gene3D" id="1.25.50.20">
    <property type="match status" value="1"/>
</dbReference>
<feature type="domain" description="ERAP1-like C-terminal" evidence="2">
    <location>
        <begin position="1"/>
        <end position="144"/>
    </location>
</feature>
<organism evidence="3 4">
    <name type="scientific">Alosa alosa</name>
    <name type="common">allis shad</name>
    <dbReference type="NCBI Taxonomy" id="278164"/>
    <lineage>
        <taxon>Eukaryota</taxon>
        <taxon>Metazoa</taxon>
        <taxon>Chordata</taxon>
        <taxon>Craniata</taxon>
        <taxon>Vertebrata</taxon>
        <taxon>Euteleostomi</taxon>
        <taxon>Actinopterygii</taxon>
        <taxon>Neopterygii</taxon>
        <taxon>Teleostei</taxon>
        <taxon>Clupei</taxon>
        <taxon>Clupeiformes</taxon>
        <taxon>Clupeoidei</taxon>
        <taxon>Clupeidae</taxon>
        <taxon>Alosa</taxon>
    </lineage>
</organism>
<dbReference type="GO" id="GO:0042277">
    <property type="term" value="F:peptide binding"/>
    <property type="evidence" value="ECO:0007669"/>
    <property type="project" value="TreeGrafter"/>
</dbReference>
<dbReference type="GO" id="GO:0005737">
    <property type="term" value="C:cytoplasm"/>
    <property type="evidence" value="ECO:0007669"/>
    <property type="project" value="TreeGrafter"/>
</dbReference>
<dbReference type="GO" id="GO:0006508">
    <property type="term" value="P:proteolysis"/>
    <property type="evidence" value="ECO:0007669"/>
    <property type="project" value="TreeGrafter"/>
</dbReference>
<dbReference type="GO" id="GO:0005615">
    <property type="term" value="C:extracellular space"/>
    <property type="evidence" value="ECO:0007669"/>
    <property type="project" value="TreeGrafter"/>
</dbReference>
<dbReference type="InterPro" id="IPR050344">
    <property type="entry name" value="Peptidase_M1_aminopeptidases"/>
</dbReference>
<reference evidence="3" key="1">
    <citation type="submission" date="2020-10" db="EMBL/GenBank/DDBJ databases">
        <title>Chromosome-scale genome assembly of the Allis shad, Alosa alosa.</title>
        <authorList>
            <person name="Margot Z."/>
            <person name="Christophe K."/>
            <person name="Cabau C."/>
            <person name="Louis A."/>
            <person name="Berthelot C."/>
            <person name="Parey E."/>
            <person name="Roest Crollius H."/>
            <person name="Montfort J."/>
            <person name="Robinson-Rechavi M."/>
            <person name="Bucao C."/>
            <person name="Bouchez O."/>
            <person name="Gislard M."/>
            <person name="Lluch J."/>
            <person name="Milhes M."/>
            <person name="Lampietro C."/>
            <person name="Lopez Roques C."/>
            <person name="Donnadieu C."/>
            <person name="Braasch I."/>
            <person name="Desvignes T."/>
            <person name="Postlethwait J."/>
            <person name="Bobe J."/>
            <person name="Guiguen Y."/>
        </authorList>
    </citation>
    <scope>NUCLEOTIDE SEQUENCE</scope>
    <source>
        <strain evidence="3">M-15738</strain>
        <tissue evidence="3">Blood</tissue>
    </source>
</reference>
<dbReference type="GO" id="GO:0005886">
    <property type="term" value="C:plasma membrane"/>
    <property type="evidence" value="ECO:0007669"/>
    <property type="project" value="TreeGrafter"/>
</dbReference>
<sequence>MASGGEDQWNFGWKMFQNASIAIEANKLMAALACTKDTALLNQYLNYTLDSAKIRKQDATTVIVAVASNVHGQTLAWNFVRDNWRYITQYGSGSFSFASLISGVTASFSTQAELDELEKFMMDNSDIGFGSGTTALEQALEKTRANIRWVAANQDEIKDWFIQHT</sequence>
<evidence type="ECO:0000313" key="4">
    <source>
        <dbReference type="Proteomes" id="UP000823561"/>
    </source>
</evidence>
<gene>
    <name evidence="3" type="ORF">AALO_G00156760</name>
</gene>
<dbReference type="GO" id="GO:0008270">
    <property type="term" value="F:zinc ion binding"/>
    <property type="evidence" value="ECO:0007669"/>
    <property type="project" value="TreeGrafter"/>
</dbReference>
<name>A0AAV6GIQ5_9TELE</name>
<comment type="caution">
    <text evidence="3">The sequence shown here is derived from an EMBL/GenBank/DDBJ whole genome shotgun (WGS) entry which is preliminary data.</text>
</comment>
<dbReference type="GO" id="GO:0070006">
    <property type="term" value="F:metalloaminopeptidase activity"/>
    <property type="evidence" value="ECO:0007669"/>
    <property type="project" value="TreeGrafter"/>
</dbReference>
<evidence type="ECO:0000313" key="3">
    <source>
        <dbReference type="EMBL" id="KAG5273887.1"/>
    </source>
</evidence>
<dbReference type="AlphaFoldDB" id="A0AAV6GIQ5"/>
<keyword evidence="4" id="KW-1185">Reference proteome</keyword>
<dbReference type="PANTHER" id="PTHR11533">
    <property type="entry name" value="PROTEASE M1 ZINC METALLOPROTEASE"/>
    <property type="match status" value="1"/>
</dbReference>
<dbReference type="EMBL" id="JADWDJ010000011">
    <property type="protein sequence ID" value="KAG5273887.1"/>
    <property type="molecule type" value="Genomic_DNA"/>
</dbReference>
<dbReference type="InterPro" id="IPR024571">
    <property type="entry name" value="ERAP1-like_C_dom"/>
</dbReference>
<dbReference type="GO" id="GO:0043171">
    <property type="term" value="P:peptide catabolic process"/>
    <property type="evidence" value="ECO:0007669"/>
    <property type="project" value="TreeGrafter"/>
</dbReference>
<proteinExistence type="inferred from homology"/>